<sequence length="282" mass="30755">MNLADVLRGWAPAPLETAEVIGPWPTAAFSALLDLPGAVAGPGEPLPPLWHWFHFLEPTPQAALGEDGHPAEGRFLPPIPDRRRMIAGGRLWVHAPIRIGDRIDRRSELAEVAVKDGRSGQLAFVTVRHEYRRGGELLLTEDQDVVYRSQPAGQPRRLATPVAAEEPPHDWKIAMSTGPQVLFRFSALTYNTHRIHYDQPYVTGVEGYPGLVVHGPLLALLLLEIPRRYGDRPVAAFDYRLSSPVFAGATVLTHGRRDGDGVALSAMAEGGARAVTGTARFA</sequence>
<dbReference type="SUPFAM" id="SSF54637">
    <property type="entry name" value="Thioesterase/thiol ester dehydrase-isomerase"/>
    <property type="match status" value="2"/>
</dbReference>
<dbReference type="Proteomes" id="UP001227101">
    <property type="component" value="Chromosome"/>
</dbReference>
<name>A0ABY8XF39_9PSEU</name>
<protein>
    <submittedName>
        <fullName evidence="2">MaoC family dehydratase N-terminal domain-containing protein</fullName>
    </submittedName>
</protein>
<dbReference type="RefSeq" id="WP_285450794.1">
    <property type="nucleotide sequence ID" value="NZ_CP127173.1"/>
</dbReference>
<organism evidence="2 3">
    <name type="scientific">Amycolatopsis nalaikhensis</name>
    <dbReference type="NCBI Taxonomy" id="715472"/>
    <lineage>
        <taxon>Bacteria</taxon>
        <taxon>Bacillati</taxon>
        <taxon>Actinomycetota</taxon>
        <taxon>Actinomycetes</taxon>
        <taxon>Pseudonocardiales</taxon>
        <taxon>Pseudonocardiaceae</taxon>
        <taxon>Amycolatopsis</taxon>
    </lineage>
</organism>
<dbReference type="InterPro" id="IPR029069">
    <property type="entry name" value="HotDog_dom_sf"/>
</dbReference>
<feature type="domain" description="FAS1-like dehydratase" evidence="1">
    <location>
        <begin position="75"/>
        <end position="138"/>
    </location>
</feature>
<evidence type="ECO:0000313" key="3">
    <source>
        <dbReference type="Proteomes" id="UP001227101"/>
    </source>
</evidence>
<dbReference type="InterPro" id="IPR039569">
    <property type="entry name" value="FAS1-like_DH_region"/>
</dbReference>
<reference evidence="2 3" key="1">
    <citation type="submission" date="2023-06" db="EMBL/GenBank/DDBJ databases">
        <authorList>
            <person name="Oyuntsetseg B."/>
            <person name="Kim S.B."/>
        </authorList>
    </citation>
    <scope>NUCLEOTIDE SEQUENCE [LARGE SCALE GENOMIC DNA]</scope>
    <source>
        <strain evidence="2 3">2-2</strain>
    </source>
</reference>
<dbReference type="EMBL" id="CP127173">
    <property type="protein sequence ID" value="WIV54212.1"/>
    <property type="molecule type" value="Genomic_DNA"/>
</dbReference>
<evidence type="ECO:0000313" key="2">
    <source>
        <dbReference type="EMBL" id="WIV54212.1"/>
    </source>
</evidence>
<evidence type="ECO:0000259" key="1">
    <source>
        <dbReference type="Pfam" id="PF13452"/>
    </source>
</evidence>
<dbReference type="PANTHER" id="PTHR28152:SF1">
    <property type="entry name" value="HYDROXYACYL-THIOESTER DEHYDRATASE TYPE 2, MITOCHONDRIAL"/>
    <property type="match status" value="1"/>
</dbReference>
<keyword evidence="3" id="KW-1185">Reference proteome</keyword>
<dbReference type="InterPro" id="IPR052741">
    <property type="entry name" value="Mitochondrial_HTD2"/>
</dbReference>
<proteinExistence type="predicted"/>
<gene>
    <name evidence="2" type="ORF">QP939_35855</name>
</gene>
<dbReference type="Pfam" id="PF13452">
    <property type="entry name" value="FAS1_DH_region"/>
    <property type="match status" value="1"/>
</dbReference>
<dbReference type="Gene3D" id="3.10.129.10">
    <property type="entry name" value="Hotdog Thioesterase"/>
    <property type="match status" value="1"/>
</dbReference>
<dbReference type="PANTHER" id="PTHR28152">
    <property type="entry name" value="HYDROXYACYL-THIOESTER DEHYDRATASE TYPE 2, MITOCHONDRIAL"/>
    <property type="match status" value="1"/>
</dbReference>
<accession>A0ABY8XF39</accession>